<keyword evidence="5" id="KW-0677">Repeat</keyword>
<dbReference type="Proteomes" id="UP000346198">
    <property type="component" value="Unassembled WGS sequence"/>
</dbReference>
<dbReference type="EMBL" id="CAAHFH010000001">
    <property type="protein sequence ID" value="VGO20336.1"/>
    <property type="molecule type" value="Genomic_DNA"/>
</dbReference>
<dbReference type="RefSeq" id="WP_136061763.1">
    <property type="nucleotide sequence ID" value="NZ_CAAHFH010000001.1"/>
</dbReference>
<dbReference type="GO" id="GO:0071709">
    <property type="term" value="P:membrane assembly"/>
    <property type="evidence" value="ECO:0007669"/>
    <property type="project" value="InterPro"/>
</dbReference>
<accession>A0A6C2UMJ5</accession>
<dbReference type="AlphaFoldDB" id="A0A6C2UMJ5"/>
<keyword evidence="6" id="KW-0472">Membrane</keyword>
<dbReference type="InterPro" id="IPR010827">
    <property type="entry name" value="BamA/TamA_POTRA"/>
</dbReference>
<dbReference type="InterPro" id="IPR023707">
    <property type="entry name" value="OM_assembly_BamA"/>
</dbReference>
<evidence type="ECO:0000256" key="3">
    <source>
        <dbReference type="ARBA" id="ARBA00022692"/>
    </source>
</evidence>
<feature type="domain" description="POTRA" evidence="10">
    <location>
        <begin position="351"/>
        <end position="424"/>
    </location>
</feature>
<protein>
    <recommendedName>
        <fullName evidence="8">Outer membrane protein assembly factor BamA</fullName>
    </recommendedName>
</protein>
<evidence type="ECO:0000256" key="2">
    <source>
        <dbReference type="ARBA" id="ARBA00022452"/>
    </source>
</evidence>
<keyword evidence="2" id="KW-1134">Transmembrane beta strand</keyword>
<dbReference type="Pfam" id="PF07244">
    <property type="entry name" value="POTRA"/>
    <property type="match status" value="4"/>
</dbReference>
<dbReference type="PIRSF" id="PIRSF006076">
    <property type="entry name" value="OM_assembly_OMP85"/>
    <property type="match status" value="1"/>
</dbReference>
<dbReference type="InterPro" id="IPR000184">
    <property type="entry name" value="Bac_surfAg_D15"/>
</dbReference>
<organism evidence="11 12">
    <name type="scientific">Pontiella sulfatireligans</name>
    <dbReference type="NCBI Taxonomy" id="2750658"/>
    <lineage>
        <taxon>Bacteria</taxon>
        <taxon>Pseudomonadati</taxon>
        <taxon>Kiritimatiellota</taxon>
        <taxon>Kiritimatiellia</taxon>
        <taxon>Kiritimatiellales</taxon>
        <taxon>Pontiellaceae</taxon>
        <taxon>Pontiella</taxon>
    </lineage>
</organism>
<feature type="domain" description="POTRA" evidence="10">
    <location>
        <begin position="270"/>
        <end position="348"/>
    </location>
</feature>
<dbReference type="PROSITE" id="PS51779">
    <property type="entry name" value="POTRA"/>
    <property type="match status" value="3"/>
</dbReference>
<dbReference type="Gene3D" id="3.10.20.310">
    <property type="entry name" value="membrane protein fhac"/>
    <property type="match status" value="4"/>
</dbReference>
<dbReference type="InterPro" id="IPR039910">
    <property type="entry name" value="D15-like"/>
</dbReference>
<evidence type="ECO:0000256" key="8">
    <source>
        <dbReference type="NCBIfam" id="TIGR03303"/>
    </source>
</evidence>
<evidence type="ECO:0000256" key="6">
    <source>
        <dbReference type="ARBA" id="ARBA00023136"/>
    </source>
</evidence>
<feature type="chain" id="PRO_5025373092" description="Outer membrane protein assembly factor BamA" evidence="9">
    <location>
        <begin position="20"/>
        <end position="769"/>
    </location>
</feature>
<comment type="subcellular location">
    <subcellularLocation>
        <location evidence="1">Membrane</location>
    </subcellularLocation>
</comment>
<sequence length="769" mass="86719">MKKALTLLFACLALFSVQAETVTNIRIVNQAGESYDLSSVAAFTSFKIGEEVADRETILASIAVDVNRMRESGRYSYVNARMDVEGGGVILVYTVQAKHRIRSIRIAGADKMRKRKVLKKSELEIGQFADDATFAQATEKLKEAYRDFWYPDAKITWSSSADDELGVVDLTLRVKEGGKLGIKKIVFEGNEFVEDKKLRKVMAQKQRWFLSFITGAGKYKPEDTDMDVFAIKSLYMNAGFLDVVVYEPVLDSAKPKKSRLVIKIDEGRRYSIGKVAITGMEEFSEQELRYGVRLRPGDVAAYASLSQASESIRAYYGNRGYIRTRVSQVLDANAETGTVDVRYEITEGSIGYINKINILGNERTQDKVIRREIVIYPGNQYNRSRVMTSENILRNLNYFEFVTASEAELEESDKYDLNFQVKEKPTGQFSAGVGFSSVDSLVGYVELSQGNFDYKTWPPIGAGQKFKIRAQLGTERNDLDVSFVEPWFLNRKLSFGIDLFHREAEYFSDDYDQKNDGGRISLGKPLSRFTRGTVSYALENINVYDVDSNASDALKEEEGTRIKSSLDFTWTRDTRDKFFNPTRGNKTLVTPYYSGGSLGGETDIFGGRIKSTQYWPLIGGMVLNLRGQIESVEAYGDSNGSTSYGDGVPIFDRLFLGGSYTLRGFEYRDVGPKDPDDGEPVGGNSSLYGTLELTYPIWNKIRGATFYDWGVVNADSWDFDPSNYYDNWGIGLRFDLPGFPLHLDYAWPMTYDDEQDGKGRFNFLIGHSF</sequence>
<dbReference type="Gene3D" id="2.40.160.50">
    <property type="entry name" value="membrane protein fhac: a member of the omp85/tpsb transporter family"/>
    <property type="match status" value="1"/>
</dbReference>
<dbReference type="GO" id="GO:0009279">
    <property type="term" value="C:cell outer membrane"/>
    <property type="evidence" value="ECO:0007669"/>
    <property type="project" value="UniProtKB-UniRule"/>
</dbReference>
<keyword evidence="3" id="KW-0812">Transmembrane</keyword>
<dbReference type="InterPro" id="IPR034746">
    <property type="entry name" value="POTRA"/>
</dbReference>
<feature type="signal peptide" evidence="9">
    <location>
        <begin position="1"/>
        <end position="19"/>
    </location>
</feature>
<evidence type="ECO:0000256" key="9">
    <source>
        <dbReference type="SAM" id="SignalP"/>
    </source>
</evidence>
<dbReference type="PANTHER" id="PTHR12815">
    <property type="entry name" value="SORTING AND ASSEMBLY MACHINERY SAMM50 PROTEIN FAMILY MEMBER"/>
    <property type="match status" value="1"/>
</dbReference>
<dbReference type="NCBIfam" id="TIGR03303">
    <property type="entry name" value="OM_YaeT"/>
    <property type="match status" value="1"/>
</dbReference>
<keyword evidence="4 9" id="KW-0732">Signal</keyword>
<evidence type="ECO:0000313" key="11">
    <source>
        <dbReference type="EMBL" id="VGO20336.1"/>
    </source>
</evidence>
<feature type="domain" description="POTRA" evidence="10">
    <location>
        <begin position="180"/>
        <end position="267"/>
    </location>
</feature>
<keyword evidence="12" id="KW-1185">Reference proteome</keyword>
<evidence type="ECO:0000256" key="1">
    <source>
        <dbReference type="ARBA" id="ARBA00004370"/>
    </source>
</evidence>
<gene>
    <name evidence="11" type="primary">bamA</name>
    <name evidence="11" type="ORF">SCARR_02398</name>
</gene>
<name>A0A6C2UMJ5_9BACT</name>
<reference evidence="11 12" key="1">
    <citation type="submission" date="2019-04" db="EMBL/GenBank/DDBJ databases">
        <authorList>
            <person name="Van Vliet M D."/>
        </authorList>
    </citation>
    <scope>NUCLEOTIDE SEQUENCE [LARGE SCALE GENOMIC DNA]</scope>
    <source>
        <strain evidence="11 12">F21</strain>
    </source>
</reference>
<evidence type="ECO:0000256" key="7">
    <source>
        <dbReference type="ARBA" id="ARBA00023237"/>
    </source>
</evidence>
<evidence type="ECO:0000259" key="10">
    <source>
        <dbReference type="PROSITE" id="PS51779"/>
    </source>
</evidence>
<evidence type="ECO:0000256" key="4">
    <source>
        <dbReference type="ARBA" id="ARBA00022729"/>
    </source>
</evidence>
<dbReference type="Pfam" id="PF01103">
    <property type="entry name" value="Omp85"/>
    <property type="match status" value="1"/>
</dbReference>
<proteinExistence type="predicted"/>
<evidence type="ECO:0000313" key="12">
    <source>
        <dbReference type="Proteomes" id="UP000346198"/>
    </source>
</evidence>
<keyword evidence="7" id="KW-0998">Cell outer membrane</keyword>
<dbReference type="PANTHER" id="PTHR12815:SF47">
    <property type="entry name" value="TRANSLOCATION AND ASSEMBLY MODULE SUBUNIT TAMA"/>
    <property type="match status" value="1"/>
</dbReference>
<evidence type="ECO:0000256" key="5">
    <source>
        <dbReference type="ARBA" id="ARBA00022737"/>
    </source>
</evidence>